<name>A0A0D3KW20_EMIH1</name>
<reference evidence="5" key="2">
    <citation type="submission" date="2024-10" db="UniProtKB">
        <authorList>
            <consortium name="EnsemblProtists"/>
        </authorList>
    </citation>
    <scope>IDENTIFICATION</scope>
</reference>
<dbReference type="InterPro" id="IPR027038">
    <property type="entry name" value="RanGap"/>
</dbReference>
<dbReference type="PaxDb" id="2903-EOD39955"/>
<dbReference type="HOGENOM" id="CLU_014438_0_0_1"/>
<reference evidence="6" key="1">
    <citation type="journal article" date="2013" name="Nature">
        <title>Pan genome of the phytoplankton Emiliania underpins its global distribution.</title>
        <authorList>
            <person name="Read B.A."/>
            <person name="Kegel J."/>
            <person name="Klute M.J."/>
            <person name="Kuo A."/>
            <person name="Lefebvre S.C."/>
            <person name="Maumus F."/>
            <person name="Mayer C."/>
            <person name="Miller J."/>
            <person name="Monier A."/>
            <person name="Salamov A."/>
            <person name="Young J."/>
            <person name="Aguilar M."/>
            <person name="Claverie J.M."/>
            <person name="Frickenhaus S."/>
            <person name="Gonzalez K."/>
            <person name="Herman E.K."/>
            <person name="Lin Y.C."/>
            <person name="Napier J."/>
            <person name="Ogata H."/>
            <person name="Sarno A.F."/>
            <person name="Shmutz J."/>
            <person name="Schroeder D."/>
            <person name="de Vargas C."/>
            <person name="Verret F."/>
            <person name="von Dassow P."/>
            <person name="Valentin K."/>
            <person name="Van de Peer Y."/>
            <person name="Wheeler G."/>
            <person name="Dacks J.B."/>
            <person name="Delwiche C.F."/>
            <person name="Dyhrman S.T."/>
            <person name="Glockner G."/>
            <person name="John U."/>
            <person name="Richards T."/>
            <person name="Worden A.Z."/>
            <person name="Zhang X."/>
            <person name="Grigoriev I.V."/>
            <person name="Allen A.E."/>
            <person name="Bidle K."/>
            <person name="Borodovsky M."/>
            <person name="Bowler C."/>
            <person name="Brownlee C."/>
            <person name="Cock J.M."/>
            <person name="Elias M."/>
            <person name="Gladyshev V.N."/>
            <person name="Groth M."/>
            <person name="Guda C."/>
            <person name="Hadaegh A."/>
            <person name="Iglesias-Rodriguez M.D."/>
            <person name="Jenkins J."/>
            <person name="Jones B.M."/>
            <person name="Lawson T."/>
            <person name="Leese F."/>
            <person name="Lindquist E."/>
            <person name="Lobanov A."/>
            <person name="Lomsadze A."/>
            <person name="Malik S.B."/>
            <person name="Marsh M.E."/>
            <person name="Mackinder L."/>
            <person name="Mock T."/>
            <person name="Mueller-Roeber B."/>
            <person name="Pagarete A."/>
            <person name="Parker M."/>
            <person name="Probert I."/>
            <person name="Quesneville H."/>
            <person name="Raines C."/>
            <person name="Rensing S.A."/>
            <person name="Riano-Pachon D.M."/>
            <person name="Richier S."/>
            <person name="Rokitta S."/>
            <person name="Shiraiwa Y."/>
            <person name="Soanes D.M."/>
            <person name="van der Giezen M."/>
            <person name="Wahlund T.M."/>
            <person name="Williams B."/>
            <person name="Wilson W."/>
            <person name="Wolfe G."/>
            <person name="Wurch L.L."/>
        </authorList>
    </citation>
    <scope>NUCLEOTIDE SEQUENCE</scope>
</reference>
<sequence>MFFNHLSSRNDPLHKAHKEKITPKAECTDAIAKALQHAAPGTPGANLTHADNRGVSAATRTRRLAWAPAVPGAAASSAAAVAALRNATGVSLAWNSPSGVADTINLNTTPAADYDLSICDSVSIECLKRLVHAQKERKQTTQGRDGRTARRHHTGILKCCARGCGKFFFVHCSGRLWFAVCMTATRLLRSCVETLVGIVLLPALLLIMFPFHLVVSPLIALGLCSSDAAVGVPPALLAWRCLPYLILMVLFVDLPIAILFFPTHLIEGLFLRNPLILAVYNLCRRASQLPYHVPTLPDTESGLQARERSRANTNDGARYRWHDSIWAALEGDGDKVRPGDVRLISLNWLMALAERGDVLPRRQDLPEEAFLSSAQLRRIEKGARRGFDLAGFAEALQRFGKEPSPSSFLGFIASFFGRKRNPDRLLPVISVSYCWLEAAHPDREGRQLQLLSRKLRGLYGGRGLLGACREYGFSDMGVFLDWSSGYQKDPALFAERRAYEASRSGEQKAAFGRMLENTMDLWYAHASVTVVLLTQLPDELPAGFDRSRTYDTRGWTTFERCSAELGAKPSTLGFAKWKLVIDVASGDGGAQRRLPATPERMATLLAACRFTNGADSATVLALYEKTAKAVLGTVEKLYYIGLPLVRGDAWTSPALLAEALNYCESLRTLFLVGNRLDDEGVAELAAGLEDGALPALESLDVTANRFGARGVGALCGVFHRGVAPTLQMLDVSITPIGDEGAAVLAEALATGEPSHGLALSCCDVGDEGAMALAASLPAAGQGCRVNATFNRIGLAGQAALLEALEAKHGPQPGHAIAGAQMNLLPWSYPLALAPPSAAESELEMSDNKKGRRLPPARTASGAGCLAWTALASSPPTRAPHCS</sequence>
<dbReference type="STRING" id="2903.R1FLP0"/>
<feature type="transmembrane region" description="Helical" evidence="4">
    <location>
        <begin position="242"/>
        <end position="262"/>
    </location>
</feature>
<dbReference type="GO" id="GO:0005096">
    <property type="term" value="F:GTPase activator activity"/>
    <property type="evidence" value="ECO:0007669"/>
    <property type="project" value="UniProtKB-KW"/>
</dbReference>
<keyword evidence="2" id="KW-0433">Leucine-rich repeat</keyword>
<dbReference type="EnsemblProtists" id="EOD39955">
    <property type="protein sequence ID" value="EOD39955"/>
    <property type="gene ID" value="EMIHUDRAFT_454352"/>
</dbReference>
<dbReference type="InterPro" id="IPR001611">
    <property type="entry name" value="Leu-rich_rpt"/>
</dbReference>
<keyword evidence="1" id="KW-0343">GTPase activation</keyword>
<dbReference type="AlphaFoldDB" id="A0A0D3KW20"/>
<dbReference type="GO" id="GO:0031267">
    <property type="term" value="F:small GTPase binding"/>
    <property type="evidence" value="ECO:0007669"/>
    <property type="project" value="TreeGrafter"/>
</dbReference>
<dbReference type="GeneID" id="17285224"/>
<dbReference type="Gene3D" id="3.80.10.10">
    <property type="entry name" value="Ribonuclease Inhibitor"/>
    <property type="match status" value="1"/>
</dbReference>
<dbReference type="GO" id="GO:0048471">
    <property type="term" value="C:perinuclear region of cytoplasm"/>
    <property type="evidence" value="ECO:0007669"/>
    <property type="project" value="TreeGrafter"/>
</dbReference>
<dbReference type="SUPFAM" id="SSF52047">
    <property type="entry name" value="RNI-like"/>
    <property type="match status" value="1"/>
</dbReference>
<evidence type="ECO:0000256" key="2">
    <source>
        <dbReference type="ARBA" id="ARBA00022614"/>
    </source>
</evidence>
<dbReference type="Pfam" id="PF13516">
    <property type="entry name" value="LRR_6"/>
    <property type="match status" value="3"/>
</dbReference>
<dbReference type="KEGG" id="ehx:EMIHUDRAFT_454352"/>
<dbReference type="PANTHER" id="PTHR24113:SF12">
    <property type="entry name" value="RAN GTPASE-ACTIVATING PROTEIN 1"/>
    <property type="match status" value="1"/>
</dbReference>
<evidence type="ECO:0000256" key="1">
    <source>
        <dbReference type="ARBA" id="ARBA00022468"/>
    </source>
</evidence>
<proteinExistence type="predicted"/>
<keyword evidence="4" id="KW-0812">Transmembrane</keyword>
<protein>
    <submittedName>
        <fullName evidence="5">Uncharacterized protein</fullName>
    </submittedName>
</protein>
<dbReference type="GO" id="GO:0005634">
    <property type="term" value="C:nucleus"/>
    <property type="evidence" value="ECO:0007669"/>
    <property type="project" value="TreeGrafter"/>
</dbReference>
<keyword evidence="4" id="KW-1133">Transmembrane helix</keyword>
<keyword evidence="3" id="KW-0677">Repeat</keyword>
<dbReference type="Proteomes" id="UP000013827">
    <property type="component" value="Unassembled WGS sequence"/>
</dbReference>
<evidence type="ECO:0000256" key="4">
    <source>
        <dbReference type="SAM" id="Phobius"/>
    </source>
</evidence>
<evidence type="ECO:0000256" key="3">
    <source>
        <dbReference type="ARBA" id="ARBA00022737"/>
    </source>
</evidence>
<dbReference type="InterPro" id="IPR032675">
    <property type="entry name" value="LRR_dom_sf"/>
</dbReference>
<organism evidence="5 6">
    <name type="scientific">Emiliania huxleyi (strain CCMP1516)</name>
    <dbReference type="NCBI Taxonomy" id="280463"/>
    <lineage>
        <taxon>Eukaryota</taxon>
        <taxon>Haptista</taxon>
        <taxon>Haptophyta</taxon>
        <taxon>Prymnesiophyceae</taxon>
        <taxon>Isochrysidales</taxon>
        <taxon>Noelaerhabdaceae</taxon>
        <taxon>Emiliania</taxon>
    </lineage>
</organism>
<dbReference type="GO" id="GO:0006913">
    <property type="term" value="P:nucleocytoplasmic transport"/>
    <property type="evidence" value="ECO:0007669"/>
    <property type="project" value="TreeGrafter"/>
</dbReference>
<accession>A0A0D3KW20</accession>
<dbReference type="RefSeq" id="XP_005792384.1">
    <property type="nucleotide sequence ID" value="XM_005792327.1"/>
</dbReference>
<keyword evidence="4" id="KW-0472">Membrane</keyword>
<dbReference type="SMART" id="SM00368">
    <property type="entry name" value="LRR_RI"/>
    <property type="match status" value="4"/>
</dbReference>
<dbReference type="GO" id="GO:0005829">
    <property type="term" value="C:cytosol"/>
    <property type="evidence" value="ECO:0007669"/>
    <property type="project" value="TreeGrafter"/>
</dbReference>
<feature type="transmembrane region" description="Helical" evidence="4">
    <location>
        <begin position="195"/>
        <end position="222"/>
    </location>
</feature>
<evidence type="ECO:0000313" key="6">
    <source>
        <dbReference type="Proteomes" id="UP000013827"/>
    </source>
</evidence>
<keyword evidence="6" id="KW-1185">Reference proteome</keyword>
<dbReference type="PANTHER" id="PTHR24113">
    <property type="entry name" value="RAN GTPASE-ACTIVATING PROTEIN 1"/>
    <property type="match status" value="1"/>
</dbReference>
<evidence type="ECO:0000313" key="5">
    <source>
        <dbReference type="EnsemblProtists" id="EOD39955"/>
    </source>
</evidence>